<gene>
    <name evidence="8" type="ORF">MJAP1_001961</name>
</gene>
<proteinExistence type="inferred from homology"/>
<protein>
    <recommendedName>
        <fullName evidence="6">methylated diphthine methylhydrolase</fullName>
        <ecNumber evidence="6">3.1.1.97</ecNumber>
    </recommendedName>
</protein>
<evidence type="ECO:0000256" key="3">
    <source>
        <dbReference type="ARBA" id="ARBA00022737"/>
    </source>
</evidence>
<dbReference type="RefSeq" id="XP_060121891.1">
    <property type="nucleotide sequence ID" value="XM_060265908.1"/>
</dbReference>
<name>A0AAF0F220_9BASI</name>
<dbReference type="PANTHER" id="PTHR46042">
    <property type="entry name" value="DIPHTHINE METHYLTRANSFERASE"/>
    <property type="match status" value="1"/>
</dbReference>
<keyword evidence="9" id="KW-1185">Reference proteome</keyword>
<evidence type="ECO:0000256" key="6">
    <source>
        <dbReference type="ARBA" id="ARBA00039131"/>
    </source>
</evidence>
<evidence type="ECO:0000256" key="1">
    <source>
        <dbReference type="ARBA" id="ARBA00005156"/>
    </source>
</evidence>
<dbReference type="InterPro" id="IPR001680">
    <property type="entry name" value="WD40_rpt"/>
</dbReference>
<evidence type="ECO:0000256" key="7">
    <source>
        <dbReference type="ARBA" id="ARBA00047551"/>
    </source>
</evidence>
<keyword evidence="2" id="KW-0853">WD repeat</keyword>
<dbReference type="EC" id="3.1.1.97" evidence="6"/>
<dbReference type="InterPro" id="IPR036322">
    <property type="entry name" value="WD40_repeat_dom_sf"/>
</dbReference>
<sequence length="362" mass="39849">MQAKSRYYESTELSADSVESHPCLPYVFAVSTYQVDQDPAQSTEASPEYSRRGRCKLHRVTPGEAAACTTLDAIEGEAILDAKWTLANSACGEHGYGMLGIADATGYLSLYQLGENLAFTKKAAWRMNDEKALCLSLDWSDRTKMGASDASVIVSQSNGTLATVPSLHRAEPHGIETWHAHDYEAWIAAWDCWSGANVAWSGGDDLALKGWDLRTPIHDGTREPTFTCKKGFDGGVTSIQSHATRQHYWAVGSYDETIRIFDARNPRRPVADAPVGGGIWRAKWHPTNENALLLGCMHGGVRIVEWSPDAPIEVVCEFDQHESIAYGCDWERGAFRGADMPGASYVYSCSFYDAALHVWAWA</sequence>
<comment type="pathway">
    <text evidence="1">Protein modification; peptidyl-diphthamide biosynthesis.</text>
</comment>
<dbReference type="SMART" id="SM00320">
    <property type="entry name" value="WD40"/>
    <property type="match status" value="4"/>
</dbReference>
<organism evidence="8 9">
    <name type="scientific">Malassezia japonica</name>
    <dbReference type="NCBI Taxonomy" id="223818"/>
    <lineage>
        <taxon>Eukaryota</taxon>
        <taxon>Fungi</taxon>
        <taxon>Dikarya</taxon>
        <taxon>Basidiomycota</taxon>
        <taxon>Ustilaginomycotina</taxon>
        <taxon>Malasseziomycetes</taxon>
        <taxon>Malasseziales</taxon>
        <taxon>Malasseziaceae</taxon>
        <taxon>Malassezia</taxon>
    </lineage>
</organism>
<dbReference type="PANTHER" id="PTHR46042:SF1">
    <property type="entry name" value="DIPHTHINE METHYLTRANSFERASE"/>
    <property type="match status" value="1"/>
</dbReference>
<dbReference type="EMBL" id="CP119960">
    <property type="protein sequence ID" value="WFD38994.1"/>
    <property type="molecule type" value="Genomic_DNA"/>
</dbReference>
<keyword evidence="4 8" id="KW-0378">Hydrolase</keyword>
<evidence type="ECO:0000313" key="9">
    <source>
        <dbReference type="Proteomes" id="UP001217754"/>
    </source>
</evidence>
<dbReference type="SUPFAM" id="SSF50978">
    <property type="entry name" value="WD40 repeat-like"/>
    <property type="match status" value="1"/>
</dbReference>
<evidence type="ECO:0000313" key="8">
    <source>
        <dbReference type="EMBL" id="WFD38994.1"/>
    </source>
</evidence>
<dbReference type="GO" id="GO:0005737">
    <property type="term" value="C:cytoplasm"/>
    <property type="evidence" value="ECO:0007669"/>
    <property type="project" value="TreeGrafter"/>
</dbReference>
<comment type="similarity">
    <text evidence="5">Belongs to the DPH7 family.</text>
</comment>
<dbReference type="AlphaFoldDB" id="A0AAF0F220"/>
<dbReference type="GeneID" id="85225610"/>
<dbReference type="Gene3D" id="2.130.10.10">
    <property type="entry name" value="YVTN repeat-like/Quinoprotein amine dehydrogenase"/>
    <property type="match status" value="1"/>
</dbReference>
<keyword evidence="3" id="KW-0677">Repeat</keyword>
<evidence type="ECO:0000256" key="4">
    <source>
        <dbReference type="ARBA" id="ARBA00022801"/>
    </source>
</evidence>
<evidence type="ECO:0000256" key="2">
    <source>
        <dbReference type="ARBA" id="ARBA00022574"/>
    </source>
</evidence>
<dbReference type="GO" id="GO:0061685">
    <property type="term" value="F:diphthine methylesterase activity"/>
    <property type="evidence" value="ECO:0007669"/>
    <property type="project" value="UniProtKB-EC"/>
</dbReference>
<dbReference type="InterPro" id="IPR052415">
    <property type="entry name" value="Diphthine_MTase"/>
</dbReference>
<dbReference type="Proteomes" id="UP001217754">
    <property type="component" value="Chromosome 3"/>
</dbReference>
<comment type="catalytic activity">
    <reaction evidence="7">
        <text>diphthine methyl ester-[translation elongation factor 2] + H2O = diphthine-[translation elongation factor 2] + methanol + H(+)</text>
        <dbReference type="Rhea" id="RHEA:42656"/>
        <dbReference type="Rhea" id="RHEA-COMP:10172"/>
        <dbReference type="Rhea" id="RHEA-COMP:10173"/>
        <dbReference type="ChEBI" id="CHEBI:15377"/>
        <dbReference type="ChEBI" id="CHEBI:15378"/>
        <dbReference type="ChEBI" id="CHEBI:17790"/>
        <dbReference type="ChEBI" id="CHEBI:79005"/>
        <dbReference type="ChEBI" id="CHEBI:82696"/>
        <dbReference type="EC" id="3.1.1.97"/>
    </reaction>
</comment>
<accession>A0AAF0F220</accession>
<evidence type="ECO:0000256" key="5">
    <source>
        <dbReference type="ARBA" id="ARBA00038092"/>
    </source>
</evidence>
<reference evidence="8" key="1">
    <citation type="submission" date="2023-03" db="EMBL/GenBank/DDBJ databases">
        <title>Mating type loci evolution in Malassezia.</title>
        <authorList>
            <person name="Coelho M.A."/>
        </authorList>
    </citation>
    <scope>NUCLEOTIDE SEQUENCE</scope>
    <source>
        <strain evidence="8">CBS 9431</strain>
    </source>
</reference>
<dbReference type="GO" id="GO:0017183">
    <property type="term" value="P:protein histidyl modification to diphthamide"/>
    <property type="evidence" value="ECO:0007669"/>
    <property type="project" value="TreeGrafter"/>
</dbReference>
<dbReference type="InterPro" id="IPR015943">
    <property type="entry name" value="WD40/YVTN_repeat-like_dom_sf"/>
</dbReference>